<reference evidence="1 2" key="1">
    <citation type="submission" date="2016-07" db="EMBL/GenBank/DDBJ databases">
        <title>Multiple horizontal gene transfer events from other fungi enriched the ability of initially mycotrophic Trichoderma (Ascomycota) to feed on dead plant biomass.</title>
        <authorList>
            <consortium name="DOE Joint Genome Institute"/>
            <person name="Aerts A."/>
            <person name="Atanasova L."/>
            <person name="Chenthamara K."/>
            <person name="Zhang J."/>
            <person name="Grujic M."/>
            <person name="Henrissat B."/>
            <person name="Kuo A."/>
            <person name="Salamov A."/>
            <person name="Lipzen A."/>
            <person name="Labutti K."/>
            <person name="Barry K."/>
            <person name="Miao Y."/>
            <person name="Rahimi M.J."/>
            <person name="Shen Q."/>
            <person name="Grigoriev I.V."/>
            <person name="Kubicek C.P."/>
            <person name="Druzhinina I.S."/>
        </authorList>
    </citation>
    <scope>NUCLEOTIDE SEQUENCE [LARGE SCALE GENOMIC DNA]</scope>
    <source>
        <strain evidence="1 2">ATCC 18648</strain>
    </source>
</reference>
<dbReference type="STRING" id="983965.A0A2T4BWH3"/>
<name>A0A2T4BWH3_TRILO</name>
<organism evidence="1 2">
    <name type="scientific">Trichoderma longibrachiatum ATCC 18648</name>
    <dbReference type="NCBI Taxonomy" id="983965"/>
    <lineage>
        <taxon>Eukaryota</taxon>
        <taxon>Fungi</taxon>
        <taxon>Dikarya</taxon>
        <taxon>Ascomycota</taxon>
        <taxon>Pezizomycotina</taxon>
        <taxon>Sordariomycetes</taxon>
        <taxon>Hypocreomycetidae</taxon>
        <taxon>Hypocreales</taxon>
        <taxon>Hypocreaceae</taxon>
        <taxon>Trichoderma</taxon>
    </lineage>
</organism>
<evidence type="ECO:0008006" key="3">
    <source>
        <dbReference type="Google" id="ProtNLM"/>
    </source>
</evidence>
<dbReference type="PANTHER" id="PTHR39596">
    <property type="match status" value="1"/>
</dbReference>
<gene>
    <name evidence="1" type="ORF">M440DRAFT_1404661</name>
</gene>
<dbReference type="EMBL" id="KZ679138">
    <property type="protein sequence ID" value="PTB73672.1"/>
    <property type="molecule type" value="Genomic_DNA"/>
</dbReference>
<protein>
    <recommendedName>
        <fullName evidence="3">Heterokaryon incompatibility domain-containing protein</fullName>
    </recommendedName>
</protein>
<dbReference type="AlphaFoldDB" id="A0A2T4BWH3"/>
<evidence type="ECO:0000313" key="1">
    <source>
        <dbReference type="EMBL" id="PTB73672.1"/>
    </source>
</evidence>
<keyword evidence="2" id="KW-1185">Reference proteome</keyword>
<evidence type="ECO:0000313" key="2">
    <source>
        <dbReference type="Proteomes" id="UP000240760"/>
    </source>
</evidence>
<dbReference type="OrthoDB" id="2426273at2759"/>
<proteinExistence type="predicted"/>
<accession>A0A2T4BWH3</accession>
<dbReference type="PANTHER" id="PTHR39596:SF4">
    <property type="entry name" value="HET DOMAIN PROTEIN (AFU_ORTHOLOGUE AFUA_3G03140)-RELATED"/>
    <property type="match status" value="1"/>
</dbReference>
<dbReference type="Proteomes" id="UP000240760">
    <property type="component" value="Unassembled WGS sequence"/>
</dbReference>
<sequence>MALKGQLTEPASHVEVLDEWYSRLLECHFQPNKDEEDIVEQVCDVIERSPQVADEFHDALVDRPYVLFHADYFLPDSGPSWETLRVTNFVSRNVLRLAIQIQIIFGGNSHYGEHFRSVLDTTAEVLREVIRLSREDPWPEWFIVKAFFWTSWQKETSLFHYYVLQEQLLWGYDHHRDNVTVPLDGSDIVRMAERLNKAKTDACHPPYICRWALRLLREDKAVVGQDYRRFFDRLSQTFSNKPGRCVAPDGGEPGTCDGRQPGKCLRLSGMQITNQSAHAPDCDGNCSSLYWNEESWRGIGGAAAVSLDLGTDGEAAGLLSHRQASRPGDAVIIWSLLCGDTVFDKAEDIWRNQQRRGVPSGWLVSSYERLSVQGFSWAPSRPNFSLHGEGSHADYDKLLLPYHGVETRIGLMTERGLHGDWWAYKFRVQRRTALDRVLERLTGAAVPLEKAAVGYLDGEAWCALLRPLHAWRRDVWVPHPRRLSKAVFAVVGSDDGSVWRWEGVLELDEGVALPQFKTMEFLIQ</sequence>